<dbReference type="Gene3D" id="3.80.10.10">
    <property type="entry name" value="Ribonuclease Inhibitor"/>
    <property type="match status" value="2"/>
</dbReference>
<dbReference type="AlphaFoldDB" id="A0A5A8D7T3"/>
<evidence type="ECO:0000256" key="4">
    <source>
        <dbReference type="ARBA" id="ARBA00023069"/>
    </source>
</evidence>
<dbReference type="OMA" id="HNCIEDE"/>
<dbReference type="InterPro" id="IPR050576">
    <property type="entry name" value="Cilia_flagella_integrity"/>
</dbReference>
<dbReference type="InterPro" id="IPR032675">
    <property type="entry name" value="LRR_dom_sf"/>
</dbReference>
<organism evidence="7 11">
    <name type="scientific">Cafeteria roenbergensis</name>
    <name type="common">Marine flagellate</name>
    <dbReference type="NCBI Taxonomy" id="33653"/>
    <lineage>
        <taxon>Eukaryota</taxon>
        <taxon>Sar</taxon>
        <taxon>Stramenopiles</taxon>
        <taxon>Bigyra</taxon>
        <taxon>Opalozoa</taxon>
        <taxon>Bicosoecida</taxon>
        <taxon>Cafeteriaceae</taxon>
        <taxon>Cafeteria</taxon>
    </lineage>
</organism>
<evidence type="ECO:0000313" key="8">
    <source>
        <dbReference type="EMBL" id="KAA0169290.1"/>
    </source>
</evidence>
<keyword evidence="5" id="KW-0966">Cell projection</keyword>
<keyword evidence="3" id="KW-0677">Repeat</keyword>
<keyword evidence="2" id="KW-0433">Leucine-rich repeat</keyword>
<evidence type="ECO:0000313" key="9">
    <source>
        <dbReference type="Proteomes" id="UP000323011"/>
    </source>
</evidence>
<sequence>MEMTPGAIKKICQDCKGYGTAYLNDVLYLHHKGFAKIENLEPYTGLKVLWLEANGLRRIEGLEAQTSLRALMLHENAIARIENLEHLVDLTQLNLSDNCIDRIEGLSPLTKLETLTIANNQLETAEDIRAVADLPALACLDLKGNIIDDPAVLDVLAAMPSLRVLYLQGNPVVKRIRHYRKTVISRLEGLRFLDDRPVFDEERERVTAWAAGMKAGGSKEAAARERATIAAQKQRAREADERNFRAFEAMVRSHAAPGETEARTEAYLER</sequence>
<keyword evidence="4" id="KW-0969">Cilium</keyword>
<dbReference type="PROSITE" id="PS51450">
    <property type="entry name" value="LRR"/>
    <property type="match status" value="3"/>
</dbReference>
<dbReference type="EMBL" id="VLTN01000054">
    <property type="protein sequence ID" value="KAA0148368.1"/>
    <property type="molecule type" value="Genomic_DNA"/>
</dbReference>
<reference evidence="9 10" key="1">
    <citation type="submission" date="2019-07" db="EMBL/GenBank/DDBJ databases">
        <title>Genomes of Cafeteria roenbergensis.</title>
        <authorList>
            <person name="Fischer M.G."/>
            <person name="Hackl T."/>
            <person name="Roman M."/>
        </authorList>
    </citation>
    <scope>NUCLEOTIDE SEQUENCE [LARGE SCALE GENOMIC DNA]</scope>
    <source>
        <strain evidence="6 9">BVI</strain>
        <strain evidence="7 11">Cflag</strain>
        <strain evidence="8 10">RCC970-E3</strain>
    </source>
</reference>
<name>A0A5A8D7T3_CAFRO</name>
<evidence type="ECO:0000256" key="3">
    <source>
        <dbReference type="ARBA" id="ARBA00022737"/>
    </source>
</evidence>
<dbReference type="InterPro" id="IPR001611">
    <property type="entry name" value="Leu-rich_rpt"/>
</dbReference>
<dbReference type="PANTHER" id="PTHR45973">
    <property type="entry name" value="PROTEIN PHOSPHATASE 1 REGULATORY SUBUNIT SDS22-RELATED"/>
    <property type="match status" value="1"/>
</dbReference>
<dbReference type="PANTHER" id="PTHR45973:SF9">
    <property type="entry name" value="LEUCINE-RICH REPEAT-CONTAINING PROTEIN 46"/>
    <property type="match status" value="1"/>
</dbReference>
<dbReference type="Proteomes" id="UP000323011">
    <property type="component" value="Unassembled WGS sequence"/>
</dbReference>
<dbReference type="Pfam" id="PF14580">
    <property type="entry name" value="LRR_9"/>
    <property type="match status" value="1"/>
</dbReference>
<dbReference type="EMBL" id="VLTL01000024">
    <property type="protein sequence ID" value="KAA0169290.1"/>
    <property type="molecule type" value="Genomic_DNA"/>
</dbReference>
<comment type="subcellular location">
    <subcellularLocation>
        <location evidence="1">Cell projection</location>
        <location evidence="1">Cilium</location>
    </subcellularLocation>
</comment>
<evidence type="ECO:0008006" key="12">
    <source>
        <dbReference type="Google" id="ProtNLM"/>
    </source>
</evidence>
<dbReference type="EMBL" id="VLTM01000035">
    <property type="protein sequence ID" value="KAA0161513.1"/>
    <property type="molecule type" value="Genomic_DNA"/>
</dbReference>
<dbReference type="SMART" id="SM00365">
    <property type="entry name" value="LRR_SD22"/>
    <property type="match status" value="4"/>
</dbReference>
<evidence type="ECO:0000313" key="11">
    <source>
        <dbReference type="Proteomes" id="UP000325113"/>
    </source>
</evidence>
<dbReference type="SUPFAM" id="SSF52075">
    <property type="entry name" value="Outer arm dynein light chain 1"/>
    <property type="match status" value="1"/>
</dbReference>
<evidence type="ECO:0000313" key="10">
    <source>
        <dbReference type="Proteomes" id="UP000324907"/>
    </source>
</evidence>
<evidence type="ECO:0000313" key="7">
    <source>
        <dbReference type="EMBL" id="KAA0161513.1"/>
    </source>
</evidence>
<evidence type="ECO:0000256" key="5">
    <source>
        <dbReference type="ARBA" id="ARBA00023273"/>
    </source>
</evidence>
<evidence type="ECO:0000313" key="6">
    <source>
        <dbReference type="EMBL" id="KAA0148368.1"/>
    </source>
</evidence>
<evidence type="ECO:0000256" key="2">
    <source>
        <dbReference type="ARBA" id="ARBA00022614"/>
    </source>
</evidence>
<gene>
    <name evidence="8" type="ORF">FNF28_02244</name>
    <name evidence="6" type="ORF">FNF29_06755</name>
    <name evidence="7" type="ORF">FNF31_03796</name>
</gene>
<proteinExistence type="predicted"/>
<evidence type="ECO:0000256" key="1">
    <source>
        <dbReference type="ARBA" id="ARBA00004138"/>
    </source>
</evidence>
<comment type="caution">
    <text evidence="7">The sequence shown here is derived from an EMBL/GenBank/DDBJ whole genome shotgun (WGS) entry which is preliminary data.</text>
</comment>
<dbReference type="Proteomes" id="UP000325113">
    <property type="component" value="Unassembled WGS sequence"/>
</dbReference>
<accession>A0A5A8D7T3</accession>
<protein>
    <recommendedName>
        <fullName evidence="12">Dynein assembly factor 1, axonemal homolog</fullName>
    </recommendedName>
</protein>
<dbReference type="Proteomes" id="UP000324907">
    <property type="component" value="Unassembled WGS sequence"/>
</dbReference>
<keyword evidence="9" id="KW-1185">Reference proteome</keyword>